<dbReference type="PANTHER" id="PTHR15151">
    <property type="entry name" value="PROTEIN EIGER"/>
    <property type="match status" value="1"/>
</dbReference>
<protein>
    <recommendedName>
        <fullName evidence="8">THD domain-containing protein</fullName>
    </recommendedName>
</protein>
<evidence type="ECO:0000256" key="4">
    <source>
        <dbReference type="ARBA" id="ARBA00022525"/>
    </source>
</evidence>
<sequence length="244" mass="26874">MAARGTQRVTSVQGVGSTSASLILSAASMLVACTCLGLLLAQAAQVHRLHAELRDLKLRVAGETDARRCGVPATAPSGGPEARDLGGIRMRREMQREGKRRRQRQLGRRTFLHLLPLSSHSYDEEDQTLLKWTTGRSQGEGLKLSGETVTVSTGGSYFIYSQVLYTDTTYVMGHVIRKRFDDNETNLLKCMKNMPANKTLALNTCYTAGVQYLESGSVVELLIPRKDAEISLLPHATFMGLYRL</sequence>
<dbReference type="InterPro" id="IPR006052">
    <property type="entry name" value="TNF_dom"/>
</dbReference>
<dbReference type="PROSITE" id="PS50049">
    <property type="entry name" value="THD_2"/>
    <property type="match status" value="1"/>
</dbReference>
<dbReference type="SUPFAM" id="SSF49842">
    <property type="entry name" value="TNF-like"/>
    <property type="match status" value="1"/>
</dbReference>
<evidence type="ECO:0000256" key="5">
    <source>
        <dbReference type="ARBA" id="ARBA00023157"/>
    </source>
</evidence>
<comment type="caution">
    <text evidence="9">The sequence shown here is derived from an EMBL/GenBank/DDBJ whole genome shotgun (WGS) entry which is preliminary data.</text>
</comment>
<evidence type="ECO:0000313" key="10">
    <source>
        <dbReference type="Proteomes" id="UP001044222"/>
    </source>
</evidence>
<organism evidence="9 10">
    <name type="scientific">Anguilla anguilla</name>
    <name type="common">European freshwater eel</name>
    <name type="synonym">Muraena anguilla</name>
    <dbReference type="NCBI Taxonomy" id="7936"/>
    <lineage>
        <taxon>Eukaryota</taxon>
        <taxon>Metazoa</taxon>
        <taxon>Chordata</taxon>
        <taxon>Craniata</taxon>
        <taxon>Vertebrata</taxon>
        <taxon>Euteleostomi</taxon>
        <taxon>Actinopterygii</taxon>
        <taxon>Neopterygii</taxon>
        <taxon>Teleostei</taxon>
        <taxon>Anguilliformes</taxon>
        <taxon>Anguillidae</taxon>
        <taxon>Anguilla</taxon>
    </lineage>
</organism>
<dbReference type="InterPro" id="IPR051748">
    <property type="entry name" value="TNF_Ligand_Superfamily"/>
</dbReference>
<evidence type="ECO:0000259" key="8">
    <source>
        <dbReference type="PROSITE" id="PS50049"/>
    </source>
</evidence>
<dbReference type="PANTHER" id="PTHR15151:SF24">
    <property type="entry name" value="A PROLIFERATION-INDUCING LIGAND-LIKE PROTEIN-RELATED"/>
    <property type="match status" value="1"/>
</dbReference>
<proteinExistence type="inferred from homology"/>
<name>A0A9D3MA92_ANGAN</name>
<dbReference type="GO" id="GO:0030890">
    <property type="term" value="P:positive regulation of B cell proliferation"/>
    <property type="evidence" value="ECO:0007669"/>
    <property type="project" value="TreeGrafter"/>
</dbReference>
<dbReference type="PROSITE" id="PS51257">
    <property type="entry name" value="PROKAR_LIPOPROTEIN"/>
    <property type="match status" value="1"/>
</dbReference>
<evidence type="ECO:0000256" key="2">
    <source>
        <dbReference type="ARBA" id="ARBA00008670"/>
    </source>
</evidence>
<keyword evidence="3" id="KW-0202">Cytokine</keyword>
<dbReference type="GO" id="GO:0005615">
    <property type="term" value="C:extracellular space"/>
    <property type="evidence" value="ECO:0007669"/>
    <property type="project" value="UniProtKB-KW"/>
</dbReference>
<evidence type="ECO:0000256" key="6">
    <source>
        <dbReference type="ARBA" id="ARBA00023180"/>
    </source>
</evidence>
<dbReference type="EMBL" id="JAFIRN010000008">
    <property type="protein sequence ID" value="KAG5844779.1"/>
    <property type="molecule type" value="Genomic_DNA"/>
</dbReference>
<keyword evidence="7" id="KW-1133">Transmembrane helix</keyword>
<dbReference type="Pfam" id="PF00229">
    <property type="entry name" value="TNF"/>
    <property type="match status" value="1"/>
</dbReference>
<dbReference type="Gene3D" id="2.60.120.40">
    <property type="match status" value="1"/>
</dbReference>
<comment type="subcellular location">
    <subcellularLocation>
        <location evidence="1">Secreted</location>
    </subcellularLocation>
</comment>
<reference evidence="9" key="1">
    <citation type="submission" date="2021-01" db="EMBL/GenBank/DDBJ databases">
        <title>A chromosome-scale assembly of European eel, Anguilla anguilla.</title>
        <authorList>
            <person name="Henkel C."/>
            <person name="Jong-Raadsen S.A."/>
            <person name="Dufour S."/>
            <person name="Weltzien F.-A."/>
            <person name="Palstra A.P."/>
            <person name="Pelster B."/>
            <person name="Spaink H.P."/>
            <person name="Van Den Thillart G.E."/>
            <person name="Jansen H."/>
            <person name="Zahm M."/>
            <person name="Klopp C."/>
            <person name="Cedric C."/>
            <person name="Louis A."/>
            <person name="Berthelot C."/>
            <person name="Parey E."/>
            <person name="Roest Crollius H."/>
            <person name="Montfort J."/>
            <person name="Robinson-Rechavi M."/>
            <person name="Bucao C."/>
            <person name="Bouchez O."/>
            <person name="Gislard M."/>
            <person name="Lluch J."/>
            <person name="Milhes M."/>
            <person name="Lampietro C."/>
            <person name="Lopez Roques C."/>
            <person name="Donnadieu C."/>
            <person name="Braasch I."/>
            <person name="Desvignes T."/>
            <person name="Postlethwait J."/>
            <person name="Bobe J."/>
            <person name="Guiguen Y."/>
            <person name="Dirks R."/>
        </authorList>
    </citation>
    <scope>NUCLEOTIDE SEQUENCE</scope>
    <source>
        <strain evidence="9">Tag_6206</strain>
        <tissue evidence="9">Liver</tissue>
    </source>
</reference>
<comment type="similarity">
    <text evidence="2">Belongs to the tumor necrosis factor family.</text>
</comment>
<gene>
    <name evidence="9" type="ORF">ANANG_G00166320</name>
</gene>
<feature type="transmembrane region" description="Helical" evidence="7">
    <location>
        <begin position="20"/>
        <end position="41"/>
    </location>
</feature>
<dbReference type="Proteomes" id="UP001044222">
    <property type="component" value="Chromosome 8"/>
</dbReference>
<keyword evidence="7" id="KW-0812">Transmembrane</keyword>
<dbReference type="GO" id="GO:0016020">
    <property type="term" value="C:membrane"/>
    <property type="evidence" value="ECO:0007669"/>
    <property type="project" value="InterPro"/>
</dbReference>
<keyword evidence="10" id="KW-1185">Reference proteome</keyword>
<feature type="domain" description="THD" evidence="8">
    <location>
        <begin position="110"/>
        <end position="244"/>
    </location>
</feature>
<evidence type="ECO:0000313" key="9">
    <source>
        <dbReference type="EMBL" id="KAG5844779.1"/>
    </source>
</evidence>
<dbReference type="GO" id="GO:0005125">
    <property type="term" value="F:cytokine activity"/>
    <property type="evidence" value="ECO:0007669"/>
    <property type="project" value="UniProtKB-KW"/>
</dbReference>
<keyword evidence="5" id="KW-1015">Disulfide bond</keyword>
<keyword evidence="7" id="KW-0472">Membrane</keyword>
<dbReference type="AlphaFoldDB" id="A0A9D3MA92"/>
<dbReference type="GO" id="GO:0005164">
    <property type="term" value="F:tumor necrosis factor receptor binding"/>
    <property type="evidence" value="ECO:0007669"/>
    <property type="project" value="InterPro"/>
</dbReference>
<dbReference type="GO" id="GO:0006955">
    <property type="term" value="P:immune response"/>
    <property type="evidence" value="ECO:0007669"/>
    <property type="project" value="InterPro"/>
</dbReference>
<evidence type="ECO:0000256" key="7">
    <source>
        <dbReference type="SAM" id="Phobius"/>
    </source>
</evidence>
<keyword evidence="4" id="KW-0964">Secreted</keyword>
<evidence type="ECO:0000256" key="1">
    <source>
        <dbReference type="ARBA" id="ARBA00004613"/>
    </source>
</evidence>
<accession>A0A9D3MA92</accession>
<keyword evidence="6" id="KW-0325">Glycoprotein</keyword>
<dbReference type="InterPro" id="IPR008983">
    <property type="entry name" value="Tumour_necrosis_fac-like_dom"/>
</dbReference>
<evidence type="ECO:0000256" key="3">
    <source>
        <dbReference type="ARBA" id="ARBA00022514"/>
    </source>
</evidence>